<evidence type="ECO:0000256" key="3">
    <source>
        <dbReference type="ARBA" id="ARBA00022705"/>
    </source>
</evidence>
<keyword evidence="5 9" id="KW-0805">Transcription regulation</keyword>
<keyword evidence="3 9" id="KW-0235">DNA replication</keyword>
<dbReference type="GO" id="GO:0003677">
    <property type="term" value="F:DNA binding"/>
    <property type="evidence" value="ECO:0007669"/>
    <property type="project" value="InterPro"/>
</dbReference>
<dbReference type="InterPro" id="IPR038167">
    <property type="entry name" value="SSRP1_sf"/>
</dbReference>
<evidence type="ECO:0000256" key="6">
    <source>
        <dbReference type="ARBA" id="ARBA00023163"/>
    </source>
</evidence>
<evidence type="ECO:0000259" key="10">
    <source>
        <dbReference type="SMART" id="SM01287"/>
    </source>
</evidence>
<name>A0A2U1L748_ARTAN</name>
<proteinExistence type="inferred from homology"/>
<reference evidence="11 12" key="1">
    <citation type="journal article" date="2018" name="Mol. Plant">
        <title>The genome of Artemisia annua provides insight into the evolution of Asteraceae family and artemisinin biosynthesis.</title>
        <authorList>
            <person name="Shen Q."/>
            <person name="Zhang L."/>
            <person name="Liao Z."/>
            <person name="Wang S."/>
            <person name="Yan T."/>
            <person name="Shi P."/>
            <person name="Liu M."/>
            <person name="Fu X."/>
            <person name="Pan Q."/>
            <person name="Wang Y."/>
            <person name="Lv Z."/>
            <person name="Lu X."/>
            <person name="Zhang F."/>
            <person name="Jiang W."/>
            <person name="Ma Y."/>
            <person name="Chen M."/>
            <person name="Hao X."/>
            <person name="Li L."/>
            <person name="Tang Y."/>
            <person name="Lv G."/>
            <person name="Zhou Y."/>
            <person name="Sun X."/>
            <person name="Brodelius P.E."/>
            <person name="Rose J.K.C."/>
            <person name="Tang K."/>
        </authorList>
    </citation>
    <scope>NUCLEOTIDE SEQUENCE [LARGE SCALE GENOMIC DNA]</scope>
    <source>
        <strain evidence="12">cv. Huhao1</strain>
        <tissue evidence="11">Leaf</tissue>
    </source>
</reference>
<gene>
    <name evidence="11" type="ORF">CTI12_AA523220</name>
</gene>
<comment type="subcellular location">
    <subcellularLocation>
        <location evidence="9">Nucleus</location>
    </subcellularLocation>
    <subcellularLocation>
        <location evidence="9">Chromosome</location>
    </subcellularLocation>
</comment>
<dbReference type="PANTHER" id="PTHR45849">
    <property type="entry name" value="FACT COMPLEX SUBUNIT SSRP1"/>
    <property type="match status" value="1"/>
</dbReference>
<dbReference type="InterPro" id="IPR024954">
    <property type="entry name" value="SSRP1_DD"/>
</dbReference>
<sequence length="434" mass="49859">MDICLAMSINDNEGELRVLLPRLIWRRKQTGRRLVMNIGDIQGFRQMVVCGSIQFTFYMKDGRSHRFTGFTNQHEAFFTNLFNNYEIPTQEEQCIVSGRNSATSVSIRGNMLSFKVEGRDTIFEIPLTDVTSIETIGENDVEVKFHIDNTVGATKVEIVMSVKLEIPNTSARFGGRVDSTPANEFQGVGKFHLMYSPRSEPLLKRSCNLFVIVSTLLSKLVQRSMEISWFQFNSDVMVDKRVQLLMSDELYASRFKNKQERSYYRGPTCQLPANDTGGGYGYGIDTTSSRGKAGVLYPLEDAFYYLPSPARRIFYDDINYIEIECPRQGLFNLRVNTTADQHYFDNLPKDELRRLADFLKYKRVVLRGYEDPTSSSSSFKETNGFKWFSKSKKEEMEQEFPGLPSQAIALKMINRWIELPDEIKDFYKITGQVG</sequence>
<keyword evidence="4 9" id="KW-0227">DNA damage</keyword>
<dbReference type="Proteomes" id="UP000245207">
    <property type="component" value="Unassembled WGS sequence"/>
</dbReference>
<dbReference type="EMBL" id="PKPP01011090">
    <property type="protein sequence ID" value="PWA44812.1"/>
    <property type="molecule type" value="Genomic_DNA"/>
</dbReference>
<dbReference type="InterPro" id="IPR035417">
    <property type="entry name" value="SSRP1/POB3_N"/>
</dbReference>
<evidence type="ECO:0000256" key="8">
    <source>
        <dbReference type="ARBA" id="ARBA00023242"/>
    </source>
</evidence>
<evidence type="ECO:0000313" key="12">
    <source>
        <dbReference type="Proteomes" id="UP000245207"/>
    </source>
</evidence>
<dbReference type="STRING" id="35608.A0A2U1L748"/>
<keyword evidence="7 9" id="KW-0234">DNA repair</keyword>
<dbReference type="InterPro" id="IPR050454">
    <property type="entry name" value="RTT106/SSRP1_HistChap/FACT"/>
</dbReference>
<dbReference type="PANTHER" id="PTHR45849:SF1">
    <property type="entry name" value="FACT COMPLEX SUBUNIT SSRP1"/>
    <property type="match status" value="1"/>
</dbReference>
<dbReference type="OrthoDB" id="498543at2759"/>
<evidence type="ECO:0000256" key="9">
    <source>
        <dbReference type="RuleBase" id="RU364013"/>
    </source>
</evidence>
<comment type="similarity">
    <text evidence="1 9">Belongs to the SSRP1 family.</text>
</comment>
<dbReference type="GO" id="GO:0031491">
    <property type="term" value="F:nucleosome binding"/>
    <property type="evidence" value="ECO:0007669"/>
    <property type="project" value="TreeGrafter"/>
</dbReference>
<protein>
    <recommendedName>
        <fullName evidence="9">FACT complex subunit SSRP1</fullName>
    </recommendedName>
</protein>
<dbReference type="Pfam" id="PF17292">
    <property type="entry name" value="POB3_N"/>
    <property type="match status" value="1"/>
</dbReference>
<dbReference type="Gene3D" id="2.30.29.30">
    <property type="entry name" value="Pleckstrin-homology domain (PH domain)/Phosphotyrosine-binding domain (PTB)"/>
    <property type="match status" value="2"/>
</dbReference>
<evidence type="ECO:0000256" key="7">
    <source>
        <dbReference type="ARBA" id="ARBA00023204"/>
    </source>
</evidence>
<dbReference type="SUPFAM" id="SSF47095">
    <property type="entry name" value="HMG-box"/>
    <property type="match status" value="1"/>
</dbReference>
<dbReference type="InterPro" id="IPR011993">
    <property type="entry name" value="PH-like_dom_sf"/>
</dbReference>
<dbReference type="SMART" id="SM01287">
    <property type="entry name" value="Rtt106"/>
    <property type="match status" value="1"/>
</dbReference>
<dbReference type="InterPro" id="IPR000969">
    <property type="entry name" value="SSRP1/POB3"/>
</dbReference>
<accession>A0A2U1L748</accession>
<dbReference type="InterPro" id="IPR036910">
    <property type="entry name" value="HMG_box_dom_sf"/>
</dbReference>
<keyword evidence="6 9" id="KW-0804">Transcription</keyword>
<dbReference type="PRINTS" id="PR00887">
    <property type="entry name" value="SSRCOGNITION"/>
</dbReference>
<dbReference type="GO" id="GO:0006281">
    <property type="term" value="P:DNA repair"/>
    <property type="evidence" value="ECO:0007669"/>
    <property type="project" value="UniProtKB-KW"/>
</dbReference>
<evidence type="ECO:0000256" key="2">
    <source>
        <dbReference type="ARBA" id="ARBA00022454"/>
    </source>
</evidence>
<evidence type="ECO:0000256" key="4">
    <source>
        <dbReference type="ARBA" id="ARBA00022763"/>
    </source>
</evidence>
<keyword evidence="12" id="KW-1185">Reference proteome</keyword>
<comment type="caution">
    <text evidence="11">The sequence shown here is derived from an EMBL/GenBank/DDBJ whole genome shotgun (WGS) entry which is preliminary data.</text>
</comment>
<keyword evidence="2 9" id="KW-0158">Chromosome</keyword>
<dbReference type="InterPro" id="IPR013719">
    <property type="entry name" value="RTT106/SPT16-like_middle_dom"/>
</dbReference>
<organism evidence="11 12">
    <name type="scientific">Artemisia annua</name>
    <name type="common">Sweet wormwood</name>
    <dbReference type="NCBI Taxonomy" id="35608"/>
    <lineage>
        <taxon>Eukaryota</taxon>
        <taxon>Viridiplantae</taxon>
        <taxon>Streptophyta</taxon>
        <taxon>Embryophyta</taxon>
        <taxon>Tracheophyta</taxon>
        <taxon>Spermatophyta</taxon>
        <taxon>Magnoliopsida</taxon>
        <taxon>eudicotyledons</taxon>
        <taxon>Gunneridae</taxon>
        <taxon>Pentapetalae</taxon>
        <taxon>asterids</taxon>
        <taxon>campanulids</taxon>
        <taxon>Asterales</taxon>
        <taxon>Asteraceae</taxon>
        <taxon>Asteroideae</taxon>
        <taxon>Anthemideae</taxon>
        <taxon>Artemisiinae</taxon>
        <taxon>Artemisia</taxon>
    </lineage>
</organism>
<dbReference type="Pfam" id="PF08512">
    <property type="entry name" value="Rttp106-like_middle"/>
    <property type="match status" value="1"/>
</dbReference>
<dbReference type="Pfam" id="PF03531">
    <property type="entry name" value="SSrecog"/>
    <property type="match status" value="1"/>
</dbReference>
<dbReference type="GO" id="GO:0006260">
    <property type="term" value="P:DNA replication"/>
    <property type="evidence" value="ECO:0007669"/>
    <property type="project" value="UniProtKB-KW"/>
</dbReference>
<evidence type="ECO:0000256" key="5">
    <source>
        <dbReference type="ARBA" id="ARBA00023015"/>
    </source>
</evidence>
<evidence type="ECO:0000313" key="11">
    <source>
        <dbReference type="EMBL" id="PWA44812.1"/>
    </source>
</evidence>
<dbReference type="AlphaFoldDB" id="A0A2U1L748"/>
<evidence type="ECO:0000256" key="1">
    <source>
        <dbReference type="ARBA" id="ARBA00010060"/>
    </source>
</evidence>
<dbReference type="GO" id="GO:0042393">
    <property type="term" value="F:histone binding"/>
    <property type="evidence" value="ECO:0007669"/>
    <property type="project" value="TreeGrafter"/>
</dbReference>
<feature type="domain" description="Histone chaperone RTT106/FACT complex subunit SPT16-like middle" evidence="10">
    <location>
        <begin position="281"/>
        <end position="369"/>
    </location>
</feature>
<comment type="function">
    <text evidence="9">Component of the FACT complex, a general chromatin factor that acts to reorganize nucleosomes. The FACT complex is involved in multiple processes that require DNA as a template such as mRNA elongation, DNA replication and DNA repair. During transcription elongation the FACT complex acts as a histone chaperone that both destabilizes and restores nucleosomal structure. It facilitates the passage of RNA polymerase II and transcription by promoting the dissociation of one histone H2A-H2B dimer from the nucleosome, then subsequently promotes the reestablishment of the nucleosome following the passage of RNA polymerase II.</text>
</comment>
<dbReference type="GO" id="GO:0035101">
    <property type="term" value="C:FACT complex"/>
    <property type="evidence" value="ECO:0007669"/>
    <property type="project" value="TreeGrafter"/>
</dbReference>
<dbReference type="Gene3D" id="2.30.29.220">
    <property type="entry name" value="Structure-specific recognition protein (SSRP1)"/>
    <property type="match status" value="1"/>
</dbReference>
<dbReference type="SUPFAM" id="SSF50729">
    <property type="entry name" value="PH domain-like"/>
    <property type="match status" value="1"/>
</dbReference>
<keyword evidence="8 9" id="KW-0539">Nucleus</keyword>